<evidence type="ECO:0000313" key="2">
    <source>
        <dbReference type="Proteomes" id="UP000503540"/>
    </source>
</evidence>
<dbReference type="RefSeq" id="WP_167477677.1">
    <property type="nucleotide sequence ID" value="NZ_CP046172.1"/>
</dbReference>
<keyword evidence="2" id="KW-1185">Reference proteome</keyword>
<name>A0A6G9YQ55_9NOCA</name>
<protein>
    <recommendedName>
        <fullName evidence="3">Alpha/beta hydrolase</fullName>
    </recommendedName>
</protein>
<dbReference type="Proteomes" id="UP000503540">
    <property type="component" value="Chromosome"/>
</dbReference>
<proteinExistence type="predicted"/>
<organism evidence="1 2">
    <name type="scientific">Nocardia arthritidis</name>
    <dbReference type="NCBI Taxonomy" id="228602"/>
    <lineage>
        <taxon>Bacteria</taxon>
        <taxon>Bacillati</taxon>
        <taxon>Actinomycetota</taxon>
        <taxon>Actinomycetes</taxon>
        <taxon>Mycobacteriales</taxon>
        <taxon>Nocardiaceae</taxon>
        <taxon>Nocardia</taxon>
    </lineage>
</organism>
<dbReference type="EMBL" id="CP046172">
    <property type="protein sequence ID" value="QIS15429.1"/>
    <property type="molecule type" value="Genomic_DNA"/>
</dbReference>
<dbReference type="InterPro" id="IPR029058">
    <property type="entry name" value="AB_hydrolase_fold"/>
</dbReference>
<dbReference type="Gene3D" id="3.40.50.1820">
    <property type="entry name" value="alpha/beta hydrolase"/>
    <property type="match status" value="1"/>
</dbReference>
<dbReference type="SUPFAM" id="SSF53474">
    <property type="entry name" value="alpha/beta-Hydrolases"/>
    <property type="match status" value="1"/>
</dbReference>
<reference evidence="1 2" key="1">
    <citation type="journal article" date="2019" name="ACS Chem. Biol.">
        <title>Identification and Mobilization of a Cryptic Antibiotic Biosynthesis Gene Locus from a Human-Pathogenic Nocardia Isolate.</title>
        <authorList>
            <person name="Herisse M."/>
            <person name="Ishida K."/>
            <person name="Porter J.L."/>
            <person name="Howden B."/>
            <person name="Hertweck C."/>
            <person name="Stinear T.P."/>
            <person name="Pidot S.J."/>
        </authorList>
    </citation>
    <scope>NUCLEOTIDE SEQUENCE [LARGE SCALE GENOMIC DNA]</scope>
    <source>
        <strain evidence="1 2">AUSMDU00012717</strain>
    </source>
</reference>
<gene>
    <name evidence="1" type="ORF">F5544_38015</name>
</gene>
<evidence type="ECO:0008006" key="3">
    <source>
        <dbReference type="Google" id="ProtNLM"/>
    </source>
</evidence>
<evidence type="ECO:0000313" key="1">
    <source>
        <dbReference type="EMBL" id="QIS15429.1"/>
    </source>
</evidence>
<sequence length="84" mass="9223">MRDFQQAQPVPVRPTEAQLAEIKIPVLAIMAGRSIVHDAERAAATARTIPGARVELWPEASHAINGEFPERIAECFAEFTAELL</sequence>
<dbReference type="KEGG" id="nah:F5544_38015"/>
<dbReference type="AlphaFoldDB" id="A0A6G9YQ55"/>
<accession>A0A6G9YQ55</accession>